<dbReference type="OrthoDB" id="9804967at2"/>
<keyword evidence="4 5" id="KW-0963">Cytoplasm</keyword>
<evidence type="ECO:0000256" key="1">
    <source>
        <dbReference type="ARBA" id="ARBA00004496"/>
    </source>
</evidence>
<feature type="domain" description="RecX first three-helical" evidence="8">
    <location>
        <begin position="59"/>
        <end position="97"/>
    </location>
</feature>
<dbReference type="Pfam" id="PF21982">
    <property type="entry name" value="RecX_HTH1"/>
    <property type="match status" value="1"/>
</dbReference>
<name>A0A7V7QLF2_9FIRM</name>
<evidence type="ECO:0000313" key="9">
    <source>
        <dbReference type="EMBL" id="KAB1439351.1"/>
    </source>
</evidence>
<organism evidence="9 10">
    <name type="scientific">Candidatus Galacturonatibacter soehngenii</name>
    <dbReference type="NCBI Taxonomy" id="2307010"/>
    <lineage>
        <taxon>Bacteria</taxon>
        <taxon>Bacillati</taxon>
        <taxon>Bacillota</taxon>
        <taxon>Clostridia</taxon>
        <taxon>Lachnospirales</taxon>
        <taxon>Lachnospiraceae</taxon>
        <taxon>Candidatus Galacturonatibacter</taxon>
    </lineage>
</organism>
<dbReference type="GO" id="GO:0005737">
    <property type="term" value="C:cytoplasm"/>
    <property type="evidence" value="ECO:0007669"/>
    <property type="project" value="UniProtKB-SubCell"/>
</dbReference>
<dbReference type="Pfam" id="PF02631">
    <property type="entry name" value="RecX_HTH2"/>
    <property type="match status" value="1"/>
</dbReference>
<reference evidence="9 10" key="2">
    <citation type="submission" date="2020-02" db="EMBL/GenBank/DDBJ databases">
        <title>Candidatus Galacturonibacter soehngenii shows hetero-acetogenic catabolism of galacturonic acid but lacks a canonical carbon monoxide dehydrogenase/acetyl-CoA synthase complex.</title>
        <authorList>
            <person name="Diender M."/>
            <person name="Stouten G.R."/>
            <person name="Petersen J.F."/>
            <person name="Nielsen P.H."/>
            <person name="Dueholm M.S."/>
            <person name="Pronk J.T."/>
            <person name="Van Loosdrecht M.C.M."/>
        </authorList>
    </citation>
    <scope>NUCLEOTIDE SEQUENCE [LARGE SCALE GENOMIC DNA]</scope>
    <source>
        <strain evidence="9">GalUA</strain>
    </source>
</reference>
<dbReference type="AlphaFoldDB" id="A0A7V7QLF2"/>
<dbReference type="Gene3D" id="1.10.10.10">
    <property type="entry name" value="Winged helix-like DNA-binding domain superfamily/Winged helix DNA-binding domain"/>
    <property type="match status" value="2"/>
</dbReference>
<comment type="caution">
    <text evidence="9">The sequence shown here is derived from an EMBL/GenBank/DDBJ whole genome shotgun (WGS) entry which is preliminary data.</text>
</comment>
<evidence type="ECO:0000259" key="7">
    <source>
        <dbReference type="Pfam" id="PF21981"/>
    </source>
</evidence>
<dbReference type="InterPro" id="IPR053924">
    <property type="entry name" value="RecX_HTH_2nd"/>
</dbReference>
<dbReference type="PANTHER" id="PTHR33602">
    <property type="entry name" value="REGULATORY PROTEIN RECX FAMILY PROTEIN"/>
    <property type="match status" value="1"/>
</dbReference>
<dbReference type="Proteomes" id="UP000461768">
    <property type="component" value="Unassembled WGS sequence"/>
</dbReference>
<dbReference type="InterPro" id="IPR053926">
    <property type="entry name" value="RecX_HTH_1st"/>
</dbReference>
<evidence type="ECO:0000256" key="5">
    <source>
        <dbReference type="HAMAP-Rule" id="MF_01114"/>
    </source>
</evidence>
<dbReference type="GO" id="GO:0006282">
    <property type="term" value="P:regulation of DNA repair"/>
    <property type="evidence" value="ECO:0007669"/>
    <property type="project" value="UniProtKB-UniRule"/>
</dbReference>
<evidence type="ECO:0000256" key="3">
    <source>
        <dbReference type="ARBA" id="ARBA00018111"/>
    </source>
</evidence>
<evidence type="ECO:0000313" key="10">
    <source>
        <dbReference type="Proteomes" id="UP000461768"/>
    </source>
</evidence>
<evidence type="ECO:0000256" key="2">
    <source>
        <dbReference type="ARBA" id="ARBA00009695"/>
    </source>
</evidence>
<sequence>MLVTALEEYTKGRYKIYLDEQFAFVLYKSELNYFKIELGKELAEEDYIKIKEEIILKRAKKRTLYLLKKMDRTEQELRNKLKDGFYTEDIIGKAIEYVKGYNYINDESYVQRFIEYKSKFKSKLEITSQLKQKGISKEVINCIYNSIEIDESNAIIKLIKKKVSNINEIDHNQRRKLYMYLCRKGFQYEDIDKAIEKMKEENENVIDFGE</sequence>
<evidence type="ECO:0000256" key="4">
    <source>
        <dbReference type="ARBA" id="ARBA00022490"/>
    </source>
</evidence>
<comment type="subcellular location">
    <subcellularLocation>
        <location evidence="1 5">Cytoplasm</location>
    </subcellularLocation>
</comment>
<proteinExistence type="inferred from homology"/>
<keyword evidence="10" id="KW-1185">Reference proteome</keyword>
<protein>
    <recommendedName>
        <fullName evidence="3 5">Regulatory protein RecX</fullName>
    </recommendedName>
</protein>
<comment type="function">
    <text evidence="5">Modulates RecA activity.</text>
</comment>
<comment type="similarity">
    <text evidence="2 5">Belongs to the RecX family.</text>
</comment>
<accession>A0A7V7QLF2</accession>
<dbReference type="HAMAP" id="MF_01114">
    <property type="entry name" value="RecX"/>
    <property type="match status" value="1"/>
</dbReference>
<reference evidence="9 10" key="1">
    <citation type="submission" date="2019-09" db="EMBL/GenBank/DDBJ databases">
        <authorList>
            <person name="Valk L.C."/>
        </authorList>
    </citation>
    <scope>NUCLEOTIDE SEQUENCE [LARGE SCALE GENOMIC DNA]</scope>
    <source>
        <strain evidence="9">GalUA</strain>
    </source>
</reference>
<feature type="domain" description="RecX third three-helical" evidence="7">
    <location>
        <begin position="152"/>
        <end position="195"/>
    </location>
</feature>
<evidence type="ECO:0000259" key="8">
    <source>
        <dbReference type="Pfam" id="PF21982"/>
    </source>
</evidence>
<feature type="domain" description="RecX second three-helical" evidence="6">
    <location>
        <begin position="105"/>
        <end position="141"/>
    </location>
</feature>
<dbReference type="InterPro" id="IPR003783">
    <property type="entry name" value="Regulatory_RecX"/>
</dbReference>
<dbReference type="InterPro" id="IPR053925">
    <property type="entry name" value="RecX_HTH_3rd"/>
</dbReference>
<evidence type="ECO:0000259" key="6">
    <source>
        <dbReference type="Pfam" id="PF02631"/>
    </source>
</evidence>
<gene>
    <name evidence="5" type="primary">recX</name>
    <name evidence="9" type="ORF">F7O84_02835</name>
</gene>
<dbReference type="Pfam" id="PF21981">
    <property type="entry name" value="RecX_HTH3"/>
    <property type="match status" value="1"/>
</dbReference>
<dbReference type="EMBL" id="WAGX01000004">
    <property type="protein sequence ID" value="KAB1439351.1"/>
    <property type="molecule type" value="Genomic_DNA"/>
</dbReference>
<dbReference type="PANTHER" id="PTHR33602:SF1">
    <property type="entry name" value="REGULATORY PROTEIN RECX FAMILY PROTEIN"/>
    <property type="match status" value="1"/>
</dbReference>
<dbReference type="RefSeq" id="WP_151141758.1">
    <property type="nucleotide sequence ID" value="NZ_WAGX01000004.1"/>
</dbReference>
<dbReference type="InterPro" id="IPR036388">
    <property type="entry name" value="WH-like_DNA-bd_sf"/>
</dbReference>